<dbReference type="Proteomes" id="UP000887572">
    <property type="component" value="Unplaced"/>
</dbReference>
<evidence type="ECO:0000313" key="2">
    <source>
        <dbReference type="WBParaSite" id="Gr19_v10_g1326.t1"/>
    </source>
</evidence>
<protein>
    <submittedName>
        <fullName evidence="2">Uncharacterized protein</fullName>
    </submittedName>
</protein>
<name>A0A914H3B5_GLORO</name>
<sequence>MSPISDCSREDSSTGTGIRVRGRGFGYWDGDSGTGTGIWVRGRGFGYWDGDSGTGTGIWVRGRGFGYGDGDSGTGTGIRVRGRGFGYGDGDLGCMLKLLFCCTVLIVFSDASLDDPVEVKYLADLLLDFSANYCGDLSSFTNCFSAKPQLLETFYSEVNRRKMELEKKSFGAKMFDNLNKFLARTVRSEDPKLIGKAIGHFAANVFKAFVHKARYLLENSSRDKMLLETRRELNENEFYKYELLAATFDELANSVPGNFDVASAPQDFLWQLQSDAARKLGKLKLDELENPLEIKLLAELMYNFGTYVCGDILEIAKCFEINPFVSESFQENLKEKNEERAQLVSQRSFFDQMDKIAVEHLQANPQLFGLAICKFIAKALDTFLENAKGIFNGSKMGKALLESRGLDENAMLEYEYLAKVFSSQAGEFHSEMGRNENIGNLHQSINRNARFLWKVDDTFNTKLTLKLEILNSKILVNSSQIKELISKIPPTSDKPDQQQKNLLFDFGTDSESVTKSKNLILCDALYAFGALVIQKAAKIDTNSSYVANLLDDTNSIPFTLELAKKFETSANHFGLLITKKLKKHSINIIKIHLEALVFKTEVVLFD</sequence>
<evidence type="ECO:0000313" key="1">
    <source>
        <dbReference type="Proteomes" id="UP000887572"/>
    </source>
</evidence>
<dbReference type="AlphaFoldDB" id="A0A914H3B5"/>
<organism evidence="1 2">
    <name type="scientific">Globodera rostochiensis</name>
    <name type="common">Golden nematode worm</name>
    <name type="synonym">Heterodera rostochiensis</name>
    <dbReference type="NCBI Taxonomy" id="31243"/>
    <lineage>
        <taxon>Eukaryota</taxon>
        <taxon>Metazoa</taxon>
        <taxon>Ecdysozoa</taxon>
        <taxon>Nematoda</taxon>
        <taxon>Chromadorea</taxon>
        <taxon>Rhabditida</taxon>
        <taxon>Tylenchina</taxon>
        <taxon>Tylenchomorpha</taxon>
        <taxon>Tylenchoidea</taxon>
        <taxon>Heteroderidae</taxon>
        <taxon>Heteroderinae</taxon>
        <taxon>Globodera</taxon>
    </lineage>
</organism>
<proteinExistence type="predicted"/>
<dbReference type="WBParaSite" id="Gr19_v10_g1326.t1">
    <property type="protein sequence ID" value="Gr19_v10_g1326.t1"/>
    <property type="gene ID" value="Gr19_v10_g1326"/>
</dbReference>
<accession>A0A914H3B5</accession>
<keyword evidence="1" id="KW-1185">Reference proteome</keyword>
<reference evidence="2" key="1">
    <citation type="submission" date="2022-11" db="UniProtKB">
        <authorList>
            <consortium name="WormBaseParasite"/>
        </authorList>
    </citation>
    <scope>IDENTIFICATION</scope>
</reference>